<accession>A0AAN7SK94</accession>
<dbReference type="EMBL" id="JARPUR010000001">
    <property type="protein sequence ID" value="KAK4883754.1"/>
    <property type="molecule type" value="Genomic_DNA"/>
</dbReference>
<dbReference type="SUPFAM" id="SSF47565">
    <property type="entry name" value="Insect pheromone/odorant-binding proteins"/>
    <property type="match status" value="1"/>
</dbReference>
<gene>
    <name evidence="2" type="ORF">RN001_000025</name>
</gene>
<name>A0AAN7SK94_9COLE</name>
<feature type="signal peptide" evidence="1">
    <location>
        <begin position="1"/>
        <end position="19"/>
    </location>
</feature>
<proteinExistence type="predicted"/>
<keyword evidence="1" id="KW-0732">Signal</keyword>
<protein>
    <submittedName>
        <fullName evidence="2">Uncharacterized protein</fullName>
    </submittedName>
</protein>
<keyword evidence="3" id="KW-1185">Reference proteome</keyword>
<comment type="caution">
    <text evidence="2">The sequence shown here is derived from an EMBL/GenBank/DDBJ whole genome shotgun (WGS) entry which is preliminary data.</text>
</comment>
<evidence type="ECO:0000313" key="2">
    <source>
        <dbReference type="EMBL" id="KAK4883754.1"/>
    </source>
</evidence>
<evidence type="ECO:0000313" key="3">
    <source>
        <dbReference type="Proteomes" id="UP001353858"/>
    </source>
</evidence>
<dbReference type="Gene3D" id="1.10.238.20">
    <property type="entry name" value="Pheromone/general odorant binding protein domain"/>
    <property type="match status" value="1"/>
</dbReference>
<reference evidence="3" key="1">
    <citation type="submission" date="2023-01" db="EMBL/GenBank/DDBJ databases">
        <title>Key to firefly adult light organ development and bioluminescence: homeobox transcription factors regulate luciferase expression and transportation to peroxisome.</title>
        <authorList>
            <person name="Fu X."/>
        </authorList>
    </citation>
    <scope>NUCLEOTIDE SEQUENCE [LARGE SCALE GENOMIC DNA]</scope>
</reference>
<dbReference type="Proteomes" id="UP001353858">
    <property type="component" value="Unassembled WGS sequence"/>
</dbReference>
<dbReference type="Pfam" id="PF01395">
    <property type="entry name" value="PBP_GOBP"/>
    <property type="match status" value="1"/>
</dbReference>
<dbReference type="InterPro" id="IPR036728">
    <property type="entry name" value="PBP_GOBP_sf"/>
</dbReference>
<sequence>MFAYTFYCALLICCTQVFSIEIPVDLLDKPTLDCLEKINVDKMVFKDFFDEHFHLVRENAKLNEFLECAGTSKNLINEDGRFNHDSIHHHTEIVLIPILNKNGDKHEIATKVTDECINVSGDTYADRITNLHDCIVDALAKH</sequence>
<feature type="chain" id="PRO_5042867098" evidence="1">
    <location>
        <begin position="20"/>
        <end position="142"/>
    </location>
</feature>
<dbReference type="InterPro" id="IPR006170">
    <property type="entry name" value="PBP/GOBP"/>
</dbReference>
<dbReference type="AlphaFoldDB" id="A0AAN7SK94"/>
<dbReference type="GO" id="GO:0005549">
    <property type="term" value="F:odorant binding"/>
    <property type="evidence" value="ECO:0007669"/>
    <property type="project" value="InterPro"/>
</dbReference>
<organism evidence="2 3">
    <name type="scientific">Aquatica leii</name>
    <dbReference type="NCBI Taxonomy" id="1421715"/>
    <lineage>
        <taxon>Eukaryota</taxon>
        <taxon>Metazoa</taxon>
        <taxon>Ecdysozoa</taxon>
        <taxon>Arthropoda</taxon>
        <taxon>Hexapoda</taxon>
        <taxon>Insecta</taxon>
        <taxon>Pterygota</taxon>
        <taxon>Neoptera</taxon>
        <taxon>Endopterygota</taxon>
        <taxon>Coleoptera</taxon>
        <taxon>Polyphaga</taxon>
        <taxon>Elateriformia</taxon>
        <taxon>Elateroidea</taxon>
        <taxon>Lampyridae</taxon>
        <taxon>Luciolinae</taxon>
        <taxon>Aquatica</taxon>
    </lineage>
</organism>
<evidence type="ECO:0000256" key="1">
    <source>
        <dbReference type="SAM" id="SignalP"/>
    </source>
</evidence>